<feature type="region of interest" description="Disordered" evidence="20">
    <location>
        <begin position="70"/>
        <end position="89"/>
    </location>
</feature>
<keyword evidence="12" id="KW-0269">Exonuclease</keyword>
<keyword evidence="11" id="KW-0378">Hydrolase</keyword>
<dbReference type="Pfam" id="PF09810">
    <property type="entry name" value="Exo5"/>
    <property type="match status" value="3"/>
</dbReference>
<dbReference type="GO" id="GO:0036297">
    <property type="term" value="P:interstrand cross-link repair"/>
    <property type="evidence" value="ECO:0007669"/>
    <property type="project" value="TreeGrafter"/>
</dbReference>
<evidence type="ECO:0000256" key="6">
    <source>
        <dbReference type="ARBA" id="ARBA00022485"/>
    </source>
</evidence>
<evidence type="ECO:0000256" key="17">
    <source>
        <dbReference type="ARBA" id="ARBA00023204"/>
    </source>
</evidence>
<evidence type="ECO:0000256" key="14">
    <source>
        <dbReference type="ARBA" id="ARBA00023004"/>
    </source>
</evidence>
<dbReference type="AlphaFoldDB" id="A0A3B3RSD8"/>
<evidence type="ECO:0000256" key="10">
    <source>
        <dbReference type="ARBA" id="ARBA00022763"/>
    </source>
</evidence>
<keyword evidence="22" id="KW-1185">Reference proteome</keyword>
<evidence type="ECO:0000256" key="8">
    <source>
        <dbReference type="ARBA" id="ARBA00022722"/>
    </source>
</evidence>
<keyword evidence="13" id="KW-0460">Magnesium</keyword>
<keyword evidence="8" id="KW-0540">Nuclease</keyword>
<name>A0A3B3RSD8_9TELE</name>
<dbReference type="InterPro" id="IPR019190">
    <property type="entry name" value="EXOV"/>
</dbReference>
<dbReference type="GO" id="GO:0045145">
    <property type="term" value="F:single-stranded DNA 5'-3' DNA exonuclease activity"/>
    <property type="evidence" value="ECO:0007669"/>
    <property type="project" value="InterPro"/>
</dbReference>
<comment type="cofactor">
    <cofactor evidence="2">
        <name>[4Fe-4S] cluster</name>
        <dbReference type="ChEBI" id="CHEBI:49883"/>
    </cofactor>
</comment>
<evidence type="ECO:0000256" key="13">
    <source>
        <dbReference type="ARBA" id="ARBA00022842"/>
    </source>
</evidence>
<proteinExistence type="inferred from homology"/>
<evidence type="ECO:0000256" key="12">
    <source>
        <dbReference type="ARBA" id="ARBA00022839"/>
    </source>
</evidence>
<evidence type="ECO:0000256" key="3">
    <source>
        <dbReference type="ARBA" id="ARBA00004123"/>
    </source>
</evidence>
<dbReference type="PANTHER" id="PTHR14464:SF4">
    <property type="entry name" value="EXONUCLEASE V"/>
    <property type="match status" value="1"/>
</dbReference>
<evidence type="ECO:0000256" key="2">
    <source>
        <dbReference type="ARBA" id="ARBA00001966"/>
    </source>
</evidence>
<evidence type="ECO:0000256" key="1">
    <source>
        <dbReference type="ARBA" id="ARBA00001946"/>
    </source>
</evidence>
<keyword evidence="7" id="KW-0963">Cytoplasm</keyword>
<dbReference type="GO" id="GO:0046872">
    <property type="term" value="F:metal ion binding"/>
    <property type="evidence" value="ECO:0007669"/>
    <property type="project" value="UniProtKB-KW"/>
</dbReference>
<evidence type="ECO:0000256" key="19">
    <source>
        <dbReference type="ARBA" id="ARBA00070137"/>
    </source>
</evidence>
<evidence type="ECO:0000256" key="5">
    <source>
        <dbReference type="ARBA" id="ARBA00009797"/>
    </source>
</evidence>
<protein>
    <recommendedName>
        <fullName evidence="19">Exonuclease V</fullName>
    </recommendedName>
</protein>
<dbReference type="Proteomes" id="UP000261540">
    <property type="component" value="Unplaced"/>
</dbReference>
<keyword evidence="9" id="KW-0479">Metal-binding</keyword>
<keyword evidence="6" id="KW-0004">4Fe-4S</keyword>
<dbReference type="InterPro" id="IPR011604">
    <property type="entry name" value="PDDEXK-like_dom_sf"/>
</dbReference>
<keyword evidence="16" id="KW-0238">DNA-binding</keyword>
<dbReference type="GO" id="GO:0051539">
    <property type="term" value="F:4 iron, 4 sulfur cluster binding"/>
    <property type="evidence" value="ECO:0007669"/>
    <property type="project" value="UniProtKB-KW"/>
</dbReference>
<organism evidence="21 22">
    <name type="scientific">Paramormyrops kingsleyae</name>
    <dbReference type="NCBI Taxonomy" id="1676925"/>
    <lineage>
        <taxon>Eukaryota</taxon>
        <taxon>Metazoa</taxon>
        <taxon>Chordata</taxon>
        <taxon>Craniata</taxon>
        <taxon>Vertebrata</taxon>
        <taxon>Euteleostomi</taxon>
        <taxon>Actinopterygii</taxon>
        <taxon>Neopterygii</taxon>
        <taxon>Teleostei</taxon>
        <taxon>Osteoglossocephala</taxon>
        <taxon>Osteoglossomorpha</taxon>
        <taxon>Osteoglossiformes</taxon>
        <taxon>Mormyridae</taxon>
        <taxon>Paramormyrops</taxon>
    </lineage>
</organism>
<dbReference type="FunFam" id="3.90.320.10:FF:000004">
    <property type="entry name" value="Probable exonuclease V"/>
    <property type="match status" value="1"/>
</dbReference>
<evidence type="ECO:0000256" key="11">
    <source>
        <dbReference type="ARBA" id="ARBA00022801"/>
    </source>
</evidence>
<dbReference type="KEGG" id="pki:111847142"/>
<evidence type="ECO:0000256" key="7">
    <source>
        <dbReference type="ARBA" id="ARBA00022490"/>
    </source>
</evidence>
<feature type="compositionally biased region" description="Basic and acidic residues" evidence="20">
    <location>
        <begin position="42"/>
        <end position="60"/>
    </location>
</feature>
<dbReference type="Ensembl" id="ENSPKIT00000001362.1">
    <property type="protein sequence ID" value="ENSPKIP00000020740.1"/>
    <property type="gene ID" value="ENSPKIG00000005414.1"/>
</dbReference>
<dbReference type="GO" id="GO:0005634">
    <property type="term" value="C:nucleus"/>
    <property type="evidence" value="ECO:0007669"/>
    <property type="project" value="UniProtKB-SubCell"/>
</dbReference>
<evidence type="ECO:0000256" key="20">
    <source>
        <dbReference type="SAM" id="MobiDB-lite"/>
    </source>
</evidence>
<dbReference type="GO" id="GO:0005829">
    <property type="term" value="C:cytosol"/>
    <property type="evidence" value="ECO:0007669"/>
    <property type="project" value="UniProtKB-SubCell"/>
</dbReference>
<dbReference type="PANTHER" id="PTHR14464">
    <property type="entry name" value="EXONUCLEASE V"/>
    <property type="match status" value="1"/>
</dbReference>
<evidence type="ECO:0000256" key="16">
    <source>
        <dbReference type="ARBA" id="ARBA00023125"/>
    </source>
</evidence>
<dbReference type="CTD" id="64789"/>
<dbReference type="GO" id="GO:0003677">
    <property type="term" value="F:DNA binding"/>
    <property type="evidence" value="ECO:0007669"/>
    <property type="project" value="UniProtKB-KW"/>
</dbReference>
<feature type="region of interest" description="Disordered" evidence="20">
    <location>
        <begin position="34"/>
        <end position="61"/>
    </location>
</feature>
<accession>A0A3B3RSD8</accession>
<dbReference type="GeneTree" id="ENSGT00390000015205"/>
<evidence type="ECO:0000256" key="9">
    <source>
        <dbReference type="ARBA" id="ARBA00022723"/>
    </source>
</evidence>
<evidence type="ECO:0000313" key="21">
    <source>
        <dbReference type="Ensembl" id="ENSPKIP00000020740.1"/>
    </source>
</evidence>
<evidence type="ECO:0000256" key="15">
    <source>
        <dbReference type="ARBA" id="ARBA00023014"/>
    </source>
</evidence>
<sequence length="390" mass="43798">MNSHASQGTDDLVWGNISDAELLDVQSEHLLTEPKSIIPGPDSHDCGVSEKRDVASERAKGTGLAVSATVKENRPCPTPKRKRDPASTPMERFFRRSLNVTMLCKQTWCEMQAVYSLELPLVAKRELERAEVKAGASVHLARELEVHEVVPVRAVTREDRQAINLLNLLGMIPVLQAGGVVRELPVFGVLEGVYMVGVIDELHYSDRGELVLSELKTRRHSSLPREAQAKGHRLQVGLYKLLFDGLVRGFLTRDDFVEHLRLRLEQPLGAAVLQHAGKLGFQVTTLGDLLDVLLLNLRYCELPGIDVLRLEYRHQDSGLALGSQDVPFDEDLLRAELRNLLSYWTGRREPRGVDIEEAWKCGMCAYEKHCQWRGEQLQGSVTLHTDKKPK</sequence>
<reference evidence="21" key="1">
    <citation type="submission" date="2025-08" db="UniProtKB">
        <authorList>
            <consortium name="Ensembl"/>
        </authorList>
    </citation>
    <scope>IDENTIFICATION</scope>
</reference>
<keyword evidence="14" id="KW-0408">Iron</keyword>
<evidence type="ECO:0000256" key="18">
    <source>
        <dbReference type="ARBA" id="ARBA00023242"/>
    </source>
</evidence>
<comment type="subcellular location">
    <subcellularLocation>
        <location evidence="4">Cytoplasm</location>
        <location evidence="4">Cytosol</location>
    </subcellularLocation>
    <subcellularLocation>
        <location evidence="3">Nucleus</location>
    </subcellularLocation>
</comment>
<comment type="similarity">
    <text evidence="5">Belongs to the EXO5 family.</text>
</comment>
<dbReference type="STRING" id="1676925.ENSPKIP00000020740"/>
<evidence type="ECO:0000313" key="22">
    <source>
        <dbReference type="Proteomes" id="UP000261540"/>
    </source>
</evidence>
<evidence type="ECO:0000256" key="4">
    <source>
        <dbReference type="ARBA" id="ARBA00004514"/>
    </source>
</evidence>
<keyword evidence="10" id="KW-0227">DNA damage</keyword>
<reference evidence="21" key="2">
    <citation type="submission" date="2025-09" db="UniProtKB">
        <authorList>
            <consortium name="Ensembl"/>
        </authorList>
    </citation>
    <scope>IDENTIFICATION</scope>
</reference>
<keyword evidence="17" id="KW-0234">DNA repair</keyword>
<keyword evidence="15" id="KW-0411">Iron-sulfur</keyword>
<keyword evidence="18" id="KW-0539">Nucleus</keyword>
<comment type="cofactor">
    <cofactor evidence="1">
        <name>Mg(2+)</name>
        <dbReference type="ChEBI" id="CHEBI:18420"/>
    </cofactor>
</comment>
<dbReference type="OrthoDB" id="354769at2759"/>
<dbReference type="Gene3D" id="3.90.320.10">
    <property type="match status" value="1"/>
</dbReference>